<feature type="compositionally biased region" description="Gly residues" evidence="1">
    <location>
        <begin position="170"/>
        <end position="182"/>
    </location>
</feature>
<feature type="region of interest" description="Disordered" evidence="1">
    <location>
        <begin position="1"/>
        <end position="102"/>
    </location>
</feature>
<dbReference type="AlphaFoldDB" id="A0AAJ0C1S3"/>
<proteinExistence type="predicted"/>
<evidence type="ECO:0000313" key="3">
    <source>
        <dbReference type="Proteomes" id="UP001244011"/>
    </source>
</evidence>
<evidence type="ECO:0000313" key="2">
    <source>
        <dbReference type="EMBL" id="KAK1768301.1"/>
    </source>
</evidence>
<dbReference type="RefSeq" id="XP_060284514.1">
    <property type="nucleotide sequence ID" value="XM_060432310.1"/>
</dbReference>
<dbReference type="EMBL" id="MU839005">
    <property type="protein sequence ID" value="KAK1768301.1"/>
    <property type="molecule type" value="Genomic_DNA"/>
</dbReference>
<dbReference type="PANTHER" id="PTHR22705">
    <property type="entry name" value="ZINC FINGER, ZZ DOMAIN CONTAINING 3"/>
    <property type="match status" value="1"/>
</dbReference>
<feature type="compositionally biased region" description="Pro residues" evidence="1">
    <location>
        <begin position="57"/>
        <end position="69"/>
    </location>
</feature>
<feature type="compositionally biased region" description="Acidic residues" evidence="1">
    <location>
        <begin position="183"/>
        <end position="208"/>
    </location>
</feature>
<feature type="region of interest" description="Disordered" evidence="1">
    <location>
        <begin position="276"/>
        <end position="344"/>
    </location>
</feature>
<sequence length="344" mass="35518">MPALSVATDPASARPGANTNRNRRNTNSRPSSPIRPPISPITPTIPPARLPASSPSNRPPPPLPLPPSNHPTNTTAPPSGPPDPDPSQAQAVGIPPPRAAALRLDDNPDALALRSAISILQLQRARAARDVAALSRARDAALADPAAFVADLCAGRVASAGDPLFPAPSRGGGGAGGGWGGPGEEEEEEDDDDDDDDDDDGDEDDDMEGGGQDSGAEAPHDGASAQQQQPRGQGGNPPSLGREAWRTLPRPQNVVRCPPVNWAQYAVVGESLDKLHAEQQRAPTGGSPAVLGPGGAYEFKAGQQQQQQQVATDAEGDRRGLVGIAAPYTPGRDKLEKKAKGGRK</sequence>
<dbReference type="InterPro" id="IPR037830">
    <property type="entry name" value="ZZZ3"/>
</dbReference>
<feature type="compositionally biased region" description="Pro residues" evidence="1">
    <location>
        <begin position="33"/>
        <end position="49"/>
    </location>
</feature>
<evidence type="ECO:0000256" key="1">
    <source>
        <dbReference type="SAM" id="MobiDB-lite"/>
    </source>
</evidence>
<dbReference type="PANTHER" id="PTHR22705:SF0">
    <property type="entry name" value="ZZ-TYPE ZINC FINGER-CONTAINING PROTEIN 3"/>
    <property type="match status" value="1"/>
</dbReference>
<keyword evidence="3" id="KW-1185">Reference proteome</keyword>
<reference evidence="2" key="1">
    <citation type="submission" date="2023-06" db="EMBL/GenBank/DDBJ databases">
        <title>Genome-scale phylogeny and comparative genomics of the fungal order Sordariales.</title>
        <authorList>
            <consortium name="Lawrence Berkeley National Laboratory"/>
            <person name="Hensen N."/>
            <person name="Bonometti L."/>
            <person name="Westerberg I."/>
            <person name="Brannstrom I.O."/>
            <person name="Guillou S."/>
            <person name="Cros-Aarteil S."/>
            <person name="Calhoun S."/>
            <person name="Haridas S."/>
            <person name="Kuo A."/>
            <person name="Mondo S."/>
            <person name="Pangilinan J."/>
            <person name="Riley R."/>
            <person name="Labutti K."/>
            <person name="Andreopoulos B."/>
            <person name="Lipzen A."/>
            <person name="Chen C."/>
            <person name="Yanf M."/>
            <person name="Daum C."/>
            <person name="Ng V."/>
            <person name="Clum A."/>
            <person name="Steindorff A."/>
            <person name="Ohm R."/>
            <person name="Martin F."/>
            <person name="Silar P."/>
            <person name="Natvig D."/>
            <person name="Lalanne C."/>
            <person name="Gautier V."/>
            <person name="Ament-Velasquez S.L."/>
            <person name="Kruys A."/>
            <person name="Hutchinson M.I."/>
            <person name="Powell A.J."/>
            <person name="Barry K."/>
            <person name="Miller A.N."/>
            <person name="Grigoriev I.V."/>
            <person name="Debuchy R."/>
            <person name="Gladieux P."/>
            <person name="Thoren M.H."/>
            <person name="Johannesson H."/>
        </authorList>
    </citation>
    <scope>NUCLEOTIDE SEQUENCE</scope>
    <source>
        <strain evidence="2">8032-3</strain>
    </source>
</reference>
<feature type="region of interest" description="Disordered" evidence="1">
    <location>
        <begin position="159"/>
        <end position="257"/>
    </location>
</feature>
<organism evidence="2 3">
    <name type="scientific">Phialemonium atrogriseum</name>
    <dbReference type="NCBI Taxonomy" id="1093897"/>
    <lineage>
        <taxon>Eukaryota</taxon>
        <taxon>Fungi</taxon>
        <taxon>Dikarya</taxon>
        <taxon>Ascomycota</taxon>
        <taxon>Pezizomycotina</taxon>
        <taxon>Sordariomycetes</taxon>
        <taxon>Sordariomycetidae</taxon>
        <taxon>Cephalothecales</taxon>
        <taxon>Cephalothecaceae</taxon>
        <taxon>Phialemonium</taxon>
    </lineage>
</organism>
<feature type="compositionally biased region" description="Basic and acidic residues" evidence="1">
    <location>
        <begin position="331"/>
        <end position="344"/>
    </location>
</feature>
<protein>
    <submittedName>
        <fullName evidence="2">Uncharacterized protein</fullName>
    </submittedName>
</protein>
<dbReference type="GeneID" id="85315497"/>
<gene>
    <name evidence="2" type="ORF">QBC33DRAFT_606665</name>
</gene>
<comment type="caution">
    <text evidence="2">The sequence shown here is derived from an EMBL/GenBank/DDBJ whole genome shotgun (WGS) entry which is preliminary data.</text>
</comment>
<name>A0AAJ0C1S3_9PEZI</name>
<dbReference type="Proteomes" id="UP001244011">
    <property type="component" value="Unassembled WGS sequence"/>
</dbReference>
<accession>A0AAJ0C1S3</accession>